<dbReference type="EMBL" id="JACHMP010000001">
    <property type="protein sequence ID" value="MBB5820335.1"/>
    <property type="molecule type" value="Genomic_DNA"/>
</dbReference>
<dbReference type="Pfam" id="PF25595">
    <property type="entry name" value="Phage_TTP_16"/>
    <property type="match status" value="1"/>
</dbReference>
<organism evidence="1 2">
    <name type="scientific">Streptosporangium becharense</name>
    <dbReference type="NCBI Taxonomy" id="1816182"/>
    <lineage>
        <taxon>Bacteria</taxon>
        <taxon>Bacillati</taxon>
        <taxon>Actinomycetota</taxon>
        <taxon>Actinomycetes</taxon>
        <taxon>Streptosporangiales</taxon>
        <taxon>Streptosporangiaceae</taxon>
        <taxon>Streptosporangium</taxon>
    </lineage>
</organism>
<reference evidence="1 2" key="1">
    <citation type="submission" date="2020-08" db="EMBL/GenBank/DDBJ databases">
        <title>Sequencing the genomes of 1000 actinobacteria strains.</title>
        <authorList>
            <person name="Klenk H.-P."/>
        </authorList>
    </citation>
    <scope>NUCLEOTIDE SEQUENCE [LARGE SCALE GENOMIC DNA]</scope>
    <source>
        <strain evidence="1 2">DSM 46887</strain>
    </source>
</reference>
<keyword evidence="2" id="KW-1185">Reference proteome</keyword>
<proteinExistence type="predicted"/>
<dbReference type="RefSeq" id="WP_184547507.1">
    <property type="nucleotide sequence ID" value="NZ_JACHMP010000001.1"/>
</dbReference>
<protein>
    <submittedName>
        <fullName evidence="1">Uncharacterized protein</fullName>
    </submittedName>
</protein>
<dbReference type="Proteomes" id="UP000540685">
    <property type="component" value="Unassembled WGS sequence"/>
</dbReference>
<evidence type="ECO:0000313" key="1">
    <source>
        <dbReference type="EMBL" id="MBB5820335.1"/>
    </source>
</evidence>
<sequence>MAATPIAKVTRYWPKGKLKWYWVPTIANINAPTRAELNAGVDLSGEVAGYDGWTTSSNFENAPDVNSRFVSKVAADIEAEDSSLTMYADPSGSDARTLMPRGSTGNIVRFGGGDIPGRKMDVFPVEVGAVSKPFEMDAVPVIQFQFAITSEPAEDVTVPA</sequence>
<dbReference type="AlphaFoldDB" id="A0A7W9IGI0"/>
<gene>
    <name evidence="1" type="ORF">F4562_003397</name>
</gene>
<comment type="caution">
    <text evidence="1">The sequence shown here is derived from an EMBL/GenBank/DDBJ whole genome shotgun (WGS) entry which is preliminary data.</text>
</comment>
<name>A0A7W9IGI0_9ACTN</name>
<evidence type="ECO:0000313" key="2">
    <source>
        <dbReference type="Proteomes" id="UP000540685"/>
    </source>
</evidence>
<accession>A0A7W9IGI0</accession>
<dbReference type="InterPro" id="IPR058009">
    <property type="entry name" value="TTP_Phage_16"/>
</dbReference>